<evidence type="ECO:0000256" key="3">
    <source>
        <dbReference type="SAM" id="MobiDB-lite"/>
    </source>
</evidence>
<accession>A0A8K0CDZ3</accession>
<dbReference type="Proteomes" id="UP000801492">
    <property type="component" value="Unassembled WGS sequence"/>
</dbReference>
<sequence>MSKTKKPSLYRKTHTEVNITHALDAINHGMSKRKAAAVSNIPRSTLQFRLSENFVKSKHGPNPVLSVAEENTLVDWILECQEKGQDIKPSTIANGFKACGLFPWDQNALHYKKCIGRTTDINDTVVVENFETSKDTVSYDEFCNIVGTNTLNTFDIGNEQSNDIYKIWKFFQKDKNISERVSNNISQTQEMKDKTDDNENSQEHESYDYLRNICDLDLTENSPENPQKGNVATYKIEDIPIVIVLPNVQLNNFSYNDSLTAESLQILSDREEIENISLNVELNHSNENKLIADYGDISSECKRTRNRSKKDQMPYVITSSGWKNLFNEQQEIKEKAELEKLERKQKRIENKENKLLTQKEKKPRKGISKVNVISNVILPTTENSLRSEKTEQPENHVRRLFEDDSNTSSVVTQKSETNGILQSLSRSCFVNYGLCYMCVKNITSVNVGLKCKVCRIRQYHKICL</sequence>
<dbReference type="Pfam" id="PF05225">
    <property type="entry name" value="HTH_psq"/>
    <property type="match status" value="1"/>
</dbReference>
<evidence type="ECO:0000256" key="2">
    <source>
        <dbReference type="SAM" id="Coils"/>
    </source>
</evidence>
<reference evidence="5" key="1">
    <citation type="submission" date="2019-08" db="EMBL/GenBank/DDBJ databases">
        <title>The genome of the North American firefly Photinus pyralis.</title>
        <authorList>
            <consortium name="Photinus pyralis genome working group"/>
            <person name="Fallon T.R."/>
            <person name="Sander Lower S.E."/>
            <person name="Weng J.-K."/>
        </authorList>
    </citation>
    <scope>NUCLEOTIDE SEQUENCE</scope>
    <source>
        <strain evidence="5">TRF0915ILg1</strain>
        <tissue evidence="5">Whole body</tissue>
    </source>
</reference>
<dbReference type="SUPFAM" id="SSF46689">
    <property type="entry name" value="Homeodomain-like"/>
    <property type="match status" value="1"/>
</dbReference>
<dbReference type="InterPro" id="IPR007889">
    <property type="entry name" value="HTH_Psq"/>
</dbReference>
<organism evidence="5 6">
    <name type="scientific">Ignelater luminosus</name>
    <name type="common">Cucubano</name>
    <name type="synonym">Pyrophorus luminosus</name>
    <dbReference type="NCBI Taxonomy" id="2038154"/>
    <lineage>
        <taxon>Eukaryota</taxon>
        <taxon>Metazoa</taxon>
        <taxon>Ecdysozoa</taxon>
        <taxon>Arthropoda</taxon>
        <taxon>Hexapoda</taxon>
        <taxon>Insecta</taxon>
        <taxon>Pterygota</taxon>
        <taxon>Neoptera</taxon>
        <taxon>Endopterygota</taxon>
        <taxon>Coleoptera</taxon>
        <taxon>Polyphaga</taxon>
        <taxon>Elateriformia</taxon>
        <taxon>Elateroidea</taxon>
        <taxon>Elateridae</taxon>
        <taxon>Agrypninae</taxon>
        <taxon>Pyrophorini</taxon>
        <taxon>Ignelater</taxon>
    </lineage>
</organism>
<dbReference type="EMBL" id="VTPC01090662">
    <property type="protein sequence ID" value="KAF2882010.1"/>
    <property type="molecule type" value="Genomic_DNA"/>
</dbReference>
<dbReference type="GO" id="GO:0005634">
    <property type="term" value="C:nucleus"/>
    <property type="evidence" value="ECO:0007669"/>
    <property type="project" value="UniProtKB-SubCell"/>
</dbReference>
<keyword evidence="2" id="KW-0175">Coiled coil</keyword>
<gene>
    <name evidence="5" type="ORF">ILUMI_24158</name>
</gene>
<feature type="domain" description="HTH psq-type" evidence="4">
    <location>
        <begin position="18"/>
        <end position="51"/>
    </location>
</feature>
<evidence type="ECO:0000313" key="5">
    <source>
        <dbReference type="EMBL" id="KAF2882010.1"/>
    </source>
</evidence>
<dbReference type="Gene3D" id="1.10.10.60">
    <property type="entry name" value="Homeodomain-like"/>
    <property type="match status" value="1"/>
</dbReference>
<feature type="compositionally biased region" description="Basic and acidic residues" evidence="3">
    <location>
        <begin position="190"/>
        <end position="204"/>
    </location>
</feature>
<evidence type="ECO:0000256" key="1">
    <source>
        <dbReference type="ARBA" id="ARBA00004123"/>
    </source>
</evidence>
<feature type="coiled-coil region" evidence="2">
    <location>
        <begin position="327"/>
        <end position="361"/>
    </location>
</feature>
<name>A0A8K0CDZ3_IGNLU</name>
<proteinExistence type="predicted"/>
<dbReference type="AlphaFoldDB" id="A0A8K0CDZ3"/>
<dbReference type="GO" id="GO:0003677">
    <property type="term" value="F:DNA binding"/>
    <property type="evidence" value="ECO:0007669"/>
    <property type="project" value="InterPro"/>
</dbReference>
<comment type="caution">
    <text evidence="5">The sequence shown here is derived from an EMBL/GenBank/DDBJ whole genome shotgun (WGS) entry which is preliminary data.</text>
</comment>
<comment type="subcellular location">
    <subcellularLocation>
        <location evidence="1">Nucleus</location>
    </subcellularLocation>
</comment>
<keyword evidence="6" id="KW-1185">Reference proteome</keyword>
<evidence type="ECO:0000259" key="4">
    <source>
        <dbReference type="Pfam" id="PF05225"/>
    </source>
</evidence>
<dbReference type="OrthoDB" id="7763547at2759"/>
<evidence type="ECO:0000313" key="6">
    <source>
        <dbReference type="Proteomes" id="UP000801492"/>
    </source>
</evidence>
<feature type="region of interest" description="Disordered" evidence="3">
    <location>
        <begin position="181"/>
        <end position="204"/>
    </location>
</feature>
<dbReference type="InterPro" id="IPR009057">
    <property type="entry name" value="Homeodomain-like_sf"/>
</dbReference>
<protein>
    <recommendedName>
        <fullName evidence="4">HTH psq-type domain-containing protein</fullName>
    </recommendedName>
</protein>